<feature type="transmembrane region" description="Helical" evidence="1">
    <location>
        <begin position="12"/>
        <end position="33"/>
    </location>
</feature>
<dbReference type="PANTHER" id="PTHR47197:SF3">
    <property type="entry name" value="DIHYDRO-HEME D1 DEHYDROGENASE"/>
    <property type="match status" value="1"/>
</dbReference>
<dbReference type="RefSeq" id="WP_369599922.1">
    <property type="nucleotide sequence ID" value="NZ_CP154858.1"/>
</dbReference>
<sequence length="1106" mass="122958">MRPSSRTSRPLAYRNTAVETALYLLAVSGIVLWDVLQLPWTLYRWIMVLHSVGGLVASLVWIVPFWWAHRALIRRSRRPWMRTSGRLLDVVLGFLLGSGVWLLLVGNRGQLADTWIAGVHLYAGLLVAPLVLAHAWRWSVVRKLLTALVVLAAPAPVAAAIWSGALIASPDGAVLYSANRDAGTVSRIETAAPDRPVERMLGRMMATVALNPAAGQLAATDSVAGVVWLLDAVTLEPLHRVELGGRPWGVLYDAANDWYWVTLFESAGLVAIRPDGTRALHVTVPETPRGLALLSDGRLLISHMLLGQVTVWDSRDPASGPLQTLRLSTTTDPDPFVPQGLPRGLDEIAVSPDEQEIWLPHLLWSFTHPFQFQSTIFPAISVLAVGDRIVEKTDERKVLFRQINLRDVRNRTHIVSNPQSAVFSEDGSKVYVTFSGSEDLVVFDRARGHSVSSGERRGRRRGKLSEGGAQAVQIVRHLPGQMPWGLVRLERKLLVQNIQSRTLTRLDTGDGGPFSRVRVEAEAWGRTGTLDRLTPEQRRGSRLFHLGNTQANPRYPVAGDNWMSCSSCHMDGFNFTNRFLMAAHAQDKHENAVTGHARLKTLIASDFVGDYIRIIQDTQGGLGADPRDGAEPVDPDAPPAGVAEDMTALHSWVRLAENLPFVSTWLRLDDSRPQVHREAWISSAACAGCHETLFRQWADSNHRLMAESNPYYRVLEDLAGQTEGEAFRSWCVGCHNPQRLTAGLPFRGNENRMFERGGAGLKAQFSRQPWALDEGTGCLFCHRITRVEDAGGNAAFTVNLKDRPTYVGEQSRFAPARWLGERMINAAPRVHAESYSQPFYKDPVYCKGCHDEFSPGHGARIVTTWDEWARSSFNAPGTDRHRTCIDCHMHADPDRIGDPVPGRSTEGGRLKDNVVTHQFVGANHHLVGLRNPDLERQSLALLKRSAKLELRTEPGKLVVRVRNVGAGHALPTGVADFRQLWLQVTVRDAAGRIVMEHGKPDERGHLPPETRLFMKVFGDAEGKPVGLRFWRYARLLSDTRIPADGYRDEVFDLPENAGGPLEAEVRLNFRIYPQWVTDTVRRSVPDLPEPPVVTLVREVMTLETDQ</sequence>
<evidence type="ECO:0000313" key="3">
    <source>
        <dbReference type="EMBL" id="XDT70881.1"/>
    </source>
</evidence>
<feature type="transmembrane region" description="Helical" evidence="1">
    <location>
        <begin position="144"/>
        <end position="168"/>
    </location>
</feature>
<dbReference type="SUPFAM" id="SSF48695">
    <property type="entry name" value="Multiheme cytochromes"/>
    <property type="match status" value="1"/>
</dbReference>
<dbReference type="PANTHER" id="PTHR47197">
    <property type="entry name" value="PROTEIN NIRF"/>
    <property type="match status" value="1"/>
</dbReference>
<keyword evidence="1" id="KW-0472">Membrane</keyword>
<dbReference type="KEGG" id="tcd:AAIA72_08640"/>
<dbReference type="InterPro" id="IPR023155">
    <property type="entry name" value="Cyt_c-552/4"/>
</dbReference>
<dbReference type="InterPro" id="IPR036280">
    <property type="entry name" value="Multihaem_cyt_sf"/>
</dbReference>
<evidence type="ECO:0000259" key="2">
    <source>
        <dbReference type="Pfam" id="PF13435"/>
    </source>
</evidence>
<proteinExistence type="predicted"/>
<keyword evidence="1" id="KW-1133">Transmembrane helix</keyword>
<dbReference type="InterPro" id="IPR051200">
    <property type="entry name" value="Host-pathogen_enzymatic-act"/>
</dbReference>
<accession>A0AB39USC3</accession>
<dbReference type="InterPro" id="IPR015943">
    <property type="entry name" value="WD40/YVTN_repeat-like_dom_sf"/>
</dbReference>
<dbReference type="InterPro" id="IPR011045">
    <property type="entry name" value="N2O_reductase_N"/>
</dbReference>
<dbReference type="Gene3D" id="2.130.10.10">
    <property type="entry name" value="YVTN repeat-like/Quinoprotein amine dehydrogenase"/>
    <property type="match status" value="1"/>
</dbReference>
<evidence type="ECO:0000256" key="1">
    <source>
        <dbReference type="SAM" id="Phobius"/>
    </source>
</evidence>
<keyword evidence="1" id="KW-0812">Transmembrane</keyword>
<dbReference type="SUPFAM" id="SSF50974">
    <property type="entry name" value="Nitrous oxide reductase, N-terminal domain"/>
    <property type="match status" value="1"/>
</dbReference>
<feature type="transmembrane region" description="Helical" evidence="1">
    <location>
        <begin position="87"/>
        <end position="106"/>
    </location>
</feature>
<dbReference type="Gene3D" id="1.10.1130.10">
    <property type="entry name" value="Flavocytochrome C3, Chain A"/>
    <property type="match status" value="1"/>
</dbReference>
<organism evidence="3">
    <name type="scientific">Thermohahella caldifontis</name>
    <dbReference type="NCBI Taxonomy" id="3142973"/>
    <lineage>
        <taxon>Bacteria</taxon>
        <taxon>Pseudomonadati</taxon>
        <taxon>Pseudomonadota</taxon>
        <taxon>Gammaproteobacteria</taxon>
        <taxon>Oceanospirillales</taxon>
        <taxon>Hahellaceae</taxon>
        <taxon>Thermohahella</taxon>
    </lineage>
</organism>
<gene>
    <name evidence="3" type="ORF">AAIA72_08640</name>
</gene>
<reference evidence="3" key="1">
    <citation type="submission" date="2024-05" db="EMBL/GenBank/DDBJ databases">
        <title>Genome sequencing of novel strain.</title>
        <authorList>
            <person name="Ganbat D."/>
            <person name="Ganbat S."/>
            <person name="Lee S.-J."/>
        </authorList>
    </citation>
    <scope>NUCLEOTIDE SEQUENCE</scope>
    <source>
        <strain evidence="3">SMD15-11</strain>
    </source>
</reference>
<dbReference type="Pfam" id="PF13435">
    <property type="entry name" value="Cytochrome_C554"/>
    <property type="match status" value="1"/>
</dbReference>
<name>A0AB39USC3_9GAMM</name>
<feature type="domain" description="Cytochrome c-552/4" evidence="2">
    <location>
        <begin position="685"/>
        <end position="737"/>
    </location>
</feature>
<dbReference type="AlphaFoldDB" id="A0AB39USC3"/>
<dbReference type="EMBL" id="CP154858">
    <property type="protein sequence ID" value="XDT70881.1"/>
    <property type="molecule type" value="Genomic_DNA"/>
</dbReference>
<protein>
    <submittedName>
        <fullName evidence="3">Multiheme c-type cytochrome</fullName>
    </submittedName>
</protein>
<feature type="transmembrane region" description="Helical" evidence="1">
    <location>
        <begin position="112"/>
        <end position="132"/>
    </location>
</feature>
<feature type="transmembrane region" description="Helical" evidence="1">
    <location>
        <begin position="45"/>
        <end position="67"/>
    </location>
</feature>